<evidence type="ECO:0000313" key="1">
    <source>
        <dbReference type="EMBL" id="AHJ87439.1"/>
    </source>
</evidence>
<dbReference type="EMBL" id="KJ010547">
    <property type="protein sequence ID" value="AHJ87439.1"/>
    <property type="molecule type" value="Genomic_DNA"/>
</dbReference>
<keyword evidence="2" id="KW-1185">Reference proteome</keyword>
<dbReference type="GeneID" id="26797823"/>
<name>A0A0A0PIS2_9CAUD</name>
<sequence>MTPFRIGDIVRVPSRPHEGLFEVVSDTDGVRCNISRDSANSEIKGVPVSLLTLVCSAADRKDVKFRGLHYSPFNVY</sequence>
<organism evidence="1 2">
    <name type="scientific">Bacillus phage Bp8p-C</name>
    <dbReference type="NCBI Taxonomy" id="1445810"/>
    <lineage>
        <taxon>Viruses</taxon>
        <taxon>Duplodnaviria</taxon>
        <taxon>Heunggongvirae</taxon>
        <taxon>Uroviricota</taxon>
        <taxon>Caudoviricetes</taxon>
        <taxon>Herelleviridae</taxon>
        <taxon>Bastillevirinae</taxon>
        <taxon>Agatevirus</taxon>
        <taxon>Agatevirus Bp8pC</taxon>
    </lineage>
</organism>
<gene>
    <name evidence="1" type="ORF">Bp8pC_008</name>
</gene>
<reference evidence="1 2" key="1">
    <citation type="journal article" date="2015" name="Appl. Environ. Microbiol.">
        <title>Effects of actin-like proteins encoded by two Bacillus pumilus phages on unstable lysogeny, revealed by genomic analysis.</title>
        <authorList>
            <person name="Yuan Y."/>
            <person name="Peng Q."/>
            <person name="Wu D."/>
            <person name="Kou Z."/>
            <person name="Wu Y."/>
            <person name="Liu P."/>
            <person name="Gao M."/>
        </authorList>
    </citation>
    <scope>NUCLEOTIDE SEQUENCE [LARGE SCALE GENOMIC DNA]</scope>
</reference>
<dbReference type="KEGG" id="vg:26797823"/>
<proteinExistence type="predicted"/>
<evidence type="ECO:0000313" key="2">
    <source>
        <dbReference type="Proteomes" id="UP000030232"/>
    </source>
</evidence>
<protein>
    <submittedName>
        <fullName evidence="1">Uncharacterized protein</fullName>
    </submittedName>
</protein>
<dbReference type="OrthoDB" id="40832at10239"/>
<dbReference type="Proteomes" id="UP000030232">
    <property type="component" value="Segment"/>
</dbReference>
<dbReference type="RefSeq" id="YP_009226916.1">
    <property type="nucleotide sequence ID" value="NC_029121.1"/>
</dbReference>
<accession>A0A0A0PIS2</accession>